<gene>
    <name evidence="2" type="ORF">BJ992_004842</name>
</gene>
<reference evidence="2 3" key="1">
    <citation type="submission" date="2020-08" db="EMBL/GenBank/DDBJ databases">
        <title>Sequencing the genomes of 1000 actinobacteria strains.</title>
        <authorList>
            <person name="Klenk H.-P."/>
        </authorList>
    </citation>
    <scope>NUCLEOTIDE SEQUENCE [LARGE SCALE GENOMIC DNA]</scope>
    <source>
        <strain evidence="2 3">DSM 44936</strain>
    </source>
</reference>
<keyword evidence="1" id="KW-0812">Transmembrane</keyword>
<feature type="transmembrane region" description="Helical" evidence="1">
    <location>
        <begin position="109"/>
        <end position="129"/>
    </location>
</feature>
<feature type="transmembrane region" description="Helical" evidence="1">
    <location>
        <begin position="164"/>
        <end position="182"/>
    </location>
</feature>
<proteinExistence type="predicted"/>
<accession>A0A7X0IHQ8</accession>
<protein>
    <submittedName>
        <fullName evidence="2">Vacuolar-type H+-ATPase subunit I/STV1</fullName>
    </submittedName>
</protein>
<keyword evidence="3" id="KW-1185">Reference proteome</keyword>
<dbReference type="Proteomes" id="UP000555564">
    <property type="component" value="Unassembled WGS sequence"/>
</dbReference>
<dbReference type="RefSeq" id="WP_184984702.1">
    <property type="nucleotide sequence ID" value="NZ_BAAALO010000052.1"/>
</dbReference>
<comment type="caution">
    <text evidence="2">The sequence shown here is derived from an EMBL/GenBank/DDBJ whole genome shotgun (WGS) entry which is preliminary data.</text>
</comment>
<evidence type="ECO:0000313" key="3">
    <source>
        <dbReference type="Proteomes" id="UP000555564"/>
    </source>
</evidence>
<feature type="transmembrane region" description="Helical" evidence="1">
    <location>
        <begin position="41"/>
        <end position="59"/>
    </location>
</feature>
<keyword evidence="1" id="KW-1133">Transmembrane helix</keyword>
<name>A0A7X0IHQ8_9ACTN</name>
<feature type="transmembrane region" description="Helical" evidence="1">
    <location>
        <begin position="66"/>
        <end position="89"/>
    </location>
</feature>
<sequence length="195" mass="20314">MTPLPLYRYAGVAAVTCAVLLVLNAARRGGLVPENAVTHAIAPFAALIGLLAFVGIYLWQRKETGLLGLIGFVLNAAGLAGAFAIEYIIHFVFPYLTSAQVTAIITGPTARAFLVTAACLIAGVLLFGITGLRAAVLPRPALTLYIAGMIPGALRNQIPEPLYLSGLVLAAVGVAWLGVTLWRASTVPRAIATSH</sequence>
<feature type="transmembrane region" description="Helical" evidence="1">
    <location>
        <begin position="141"/>
        <end position="158"/>
    </location>
</feature>
<organism evidence="2 3">
    <name type="scientific">Sphaerisporangium rubeum</name>
    <dbReference type="NCBI Taxonomy" id="321317"/>
    <lineage>
        <taxon>Bacteria</taxon>
        <taxon>Bacillati</taxon>
        <taxon>Actinomycetota</taxon>
        <taxon>Actinomycetes</taxon>
        <taxon>Streptosporangiales</taxon>
        <taxon>Streptosporangiaceae</taxon>
        <taxon>Sphaerisporangium</taxon>
    </lineage>
</organism>
<dbReference type="AlphaFoldDB" id="A0A7X0IHQ8"/>
<evidence type="ECO:0000256" key="1">
    <source>
        <dbReference type="SAM" id="Phobius"/>
    </source>
</evidence>
<keyword evidence="1" id="KW-0472">Membrane</keyword>
<evidence type="ECO:0000313" key="2">
    <source>
        <dbReference type="EMBL" id="MBB6475411.1"/>
    </source>
</evidence>
<dbReference type="EMBL" id="JACHIU010000001">
    <property type="protein sequence ID" value="MBB6475411.1"/>
    <property type="molecule type" value="Genomic_DNA"/>
</dbReference>